<feature type="region of interest" description="Disordered" evidence="3">
    <location>
        <begin position="511"/>
        <end position="538"/>
    </location>
</feature>
<dbReference type="Pfam" id="PF00561">
    <property type="entry name" value="Abhydrolase_1"/>
    <property type="match status" value="1"/>
</dbReference>
<protein>
    <submittedName>
        <fullName evidence="6">Polyhydroxyalkanoate synthase</fullName>
    </submittedName>
</protein>
<reference evidence="6 7" key="1">
    <citation type="submission" date="2018-11" db="EMBL/GenBank/DDBJ databases">
        <title>Sequencing the genomes of 1000 actinobacteria strains.</title>
        <authorList>
            <person name="Klenk H.-P."/>
        </authorList>
    </citation>
    <scope>NUCLEOTIDE SEQUENCE [LARGE SCALE GENOMIC DNA]</scope>
    <source>
        <strain evidence="6 7">DSM 44231</strain>
    </source>
</reference>
<sequence>MPSSSTSSALSSATSSTRCPPPSTAGSPKGMVTVENPADLTENSPGTVVRDARFRDPAWTSNRQLRALRDTYLTATRAANRAVENLPASPNDVRTARFLLDLVTDALSPTNLLPTNPAALRKAVRTRGRSLARGFTHLLTDLRHNGGLPSMVDRQAFTVGQDLATTPGRVVFRNHLMELIQYEPRTAAVHSVPLLCSPPWVNKFYFADLTPERSMVRWAIDHGHTVFMISYRNPDASLRHVGYDEYLLESLVPALEVVRDITDTDEVNLLGACLGGLIGLMLAAWLDDRSLPRLRSVTACNALVDFSDIAEVARTGATGRLLWGPALWLLETLTSARGFASGSHLDAFFRLLRPEELIWSAMRDRWLMGEPPPTYDVLYWSHDSLNVPHRAQQYLLRDLCTENAFAAGTAELAGRRLRLDRVTQDVFLVAGREDHLVPWAAAYRTVRLLPGDVRFHVASGGHIALAAPDSGASYWTGARDDLADASEWLARATEHHDSWWPAWVDWLTERAGPPRTPPPLGSDRHPPMEPAPGTYVLT</sequence>
<dbReference type="EMBL" id="RJKM01000001">
    <property type="protein sequence ID" value="ROP35744.1"/>
    <property type="molecule type" value="Genomic_DNA"/>
</dbReference>
<dbReference type="Pfam" id="PF07167">
    <property type="entry name" value="PhaC_N"/>
    <property type="match status" value="1"/>
</dbReference>
<feature type="domain" description="AB hydrolase-1" evidence="4">
    <location>
        <begin position="221"/>
        <end position="465"/>
    </location>
</feature>
<feature type="domain" description="Poly-beta-hydroxybutyrate polymerase N-terminal" evidence="5">
    <location>
        <begin position="50"/>
        <end position="219"/>
    </location>
</feature>
<dbReference type="InterPro" id="IPR029058">
    <property type="entry name" value="AB_hydrolase_fold"/>
</dbReference>
<evidence type="ECO:0000256" key="3">
    <source>
        <dbReference type="SAM" id="MobiDB-lite"/>
    </source>
</evidence>
<dbReference type="Proteomes" id="UP000268727">
    <property type="component" value="Unassembled WGS sequence"/>
</dbReference>
<organism evidence="6 7">
    <name type="scientific">Saccharothrix texasensis</name>
    <dbReference type="NCBI Taxonomy" id="103734"/>
    <lineage>
        <taxon>Bacteria</taxon>
        <taxon>Bacillati</taxon>
        <taxon>Actinomycetota</taxon>
        <taxon>Actinomycetes</taxon>
        <taxon>Pseudonocardiales</taxon>
        <taxon>Pseudonocardiaceae</taxon>
        <taxon>Saccharothrix</taxon>
    </lineage>
</organism>
<keyword evidence="7" id="KW-1185">Reference proteome</keyword>
<evidence type="ECO:0000259" key="5">
    <source>
        <dbReference type="Pfam" id="PF07167"/>
    </source>
</evidence>
<dbReference type="SUPFAM" id="SSF53474">
    <property type="entry name" value="alpha/beta-Hydrolases"/>
    <property type="match status" value="1"/>
</dbReference>
<evidence type="ECO:0000256" key="2">
    <source>
        <dbReference type="ARBA" id="ARBA00023315"/>
    </source>
</evidence>
<dbReference type="GO" id="GO:0016746">
    <property type="term" value="F:acyltransferase activity"/>
    <property type="evidence" value="ECO:0007669"/>
    <property type="project" value="UniProtKB-KW"/>
</dbReference>
<evidence type="ECO:0000256" key="1">
    <source>
        <dbReference type="ARBA" id="ARBA00022679"/>
    </source>
</evidence>
<gene>
    <name evidence="6" type="ORF">EDD40_0995</name>
</gene>
<dbReference type="InterPro" id="IPR010941">
    <property type="entry name" value="PhaC_N"/>
</dbReference>
<dbReference type="PANTHER" id="PTHR36837:SF5">
    <property type="entry name" value="POLY-3-HYDROXYBUTYRATE SYNTHASE"/>
    <property type="match status" value="1"/>
</dbReference>
<keyword evidence="2" id="KW-0012">Acyltransferase</keyword>
<feature type="region of interest" description="Disordered" evidence="3">
    <location>
        <begin position="1"/>
        <end position="46"/>
    </location>
</feature>
<comment type="caution">
    <text evidence="6">The sequence shown here is derived from an EMBL/GenBank/DDBJ whole genome shotgun (WGS) entry which is preliminary data.</text>
</comment>
<feature type="compositionally biased region" description="Low complexity" evidence="3">
    <location>
        <begin position="1"/>
        <end position="17"/>
    </location>
</feature>
<proteinExistence type="predicted"/>
<dbReference type="Gene3D" id="3.40.50.1820">
    <property type="entry name" value="alpha/beta hydrolase"/>
    <property type="match status" value="1"/>
</dbReference>
<evidence type="ECO:0000313" key="7">
    <source>
        <dbReference type="Proteomes" id="UP000268727"/>
    </source>
</evidence>
<name>A0A3N1GZS4_9PSEU</name>
<dbReference type="OrthoDB" id="7208816at2"/>
<dbReference type="GO" id="GO:0042619">
    <property type="term" value="P:poly-hydroxybutyrate biosynthetic process"/>
    <property type="evidence" value="ECO:0007669"/>
    <property type="project" value="InterPro"/>
</dbReference>
<dbReference type="InterPro" id="IPR051321">
    <property type="entry name" value="PHA/PHB_synthase"/>
</dbReference>
<dbReference type="PANTHER" id="PTHR36837">
    <property type="entry name" value="POLY(3-HYDROXYALKANOATE) POLYMERASE SUBUNIT PHAC"/>
    <property type="match status" value="1"/>
</dbReference>
<dbReference type="AlphaFoldDB" id="A0A3N1GZS4"/>
<keyword evidence="1" id="KW-0808">Transferase</keyword>
<accession>A0A3N1GZS4</accession>
<dbReference type="InterPro" id="IPR000073">
    <property type="entry name" value="AB_hydrolase_1"/>
</dbReference>
<evidence type="ECO:0000313" key="6">
    <source>
        <dbReference type="EMBL" id="ROP35744.1"/>
    </source>
</evidence>
<evidence type="ECO:0000259" key="4">
    <source>
        <dbReference type="Pfam" id="PF00561"/>
    </source>
</evidence>